<protein>
    <submittedName>
        <fullName evidence="7">Cytosine permease</fullName>
    </submittedName>
</protein>
<feature type="transmembrane region" description="Helical" evidence="6">
    <location>
        <begin position="230"/>
        <end position="252"/>
    </location>
</feature>
<organism evidence="7 8">
    <name type="scientific">Parahaliea aestuarii</name>
    <dbReference type="NCBI Taxonomy" id="1852021"/>
    <lineage>
        <taxon>Bacteria</taxon>
        <taxon>Pseudomonadati</taxon>
        <taxon>Pseudomonadota</taxon>
        <taxon>Gammaproteobacteria</taxon>
        <taxon>Cellvibrionales</taxon>
        <taxon>Halieaceae</taxon>
        <taxon>Parahaliea</taxon>
    </lineage>
</organism>
<sequence length="420" mass="44666">MEPEANEYATEPVPDSSTVGWLRVAMISAMVAFSLPTFLTGLEVAAVYSAADTAIILLTGTAILTLLGCITGGIGAATRLSSYMLNRIAFGEYGAALVNIAFAISLLGWFGVNIDLFSDAVLRLSREMFSAEIPAWVVELFAGALMTVTTFFGFRAINLLSTLLVPVLMVVTVQLIAGSLDALPFTELMQRAAAGNGSFGNGVSAVVGGIIVGTVILPDITRFLRHWRHAAYGVILSYFLVSTIVMAAGAIASTALADHDLLNILLTLGIGWAAFAVVIFGSWVLNSLNLYSTMLSVESTLPRLNNRALILVCGALGTVAAFFNILDYFLEFLFYLSIAFVPVSGVIAVDYCLCRRNAFHGARIGQLQQARWSAIVAWLAGATVALMGSWGWFALSSIAALDAVLVASALYYLLQRGKTA</sequence>
<dbReference type="PANTHER" id="PTHR30569:SF0">
    <property type="entry name" value="CYTOSINE PERMEASE"/>
    <property type="match status" value="1"/>
</dbReference>
<dbReference type="GO" id="GO:0005886">
    <property type="term" value="C:plasma membrane"/>
    <property type="evidence" value="ECO:0007669"/>
    <property type="project" value="TreeGrafter"/>
</dbReference>
<dbReference type="AlphaFoldDB" id="A0A5C8ZWD7"/>
<name>A0A5C8ZWD7_9GAMM</name>
<evidence type="ECO:0000256" key="1">
    <source>
        <dbReference type="ARBA" id="ARBA00004141"/>
    </source>
</evidence>
<dbReference type="GO" id="GO:0015209">
    <property type="term" value="F:cytosine transmembrane transporter activity"/>
    <property type="evidence" value="ECO:0007669"/>
    <property type="project" value="InterPro"/>
</dbReference>
<accession>A0A5C8ZWD7</accession>
<feature type="transmembrane region" description="Helical" evidence="6">
    <location>
        <begin position="54"/>
        <end position="78"/>
    </location>
</feature>
<dbReference type="OrthoDB" id="9780088at2"/>
<feature type="transmembrane region" description="Helical" evidence="6">
    <location>
        <begin position="398"/>
        <end position="414"/>
    </location>
</feature>
<evidence type="ECO:0000256" key="4">
    <source>
        <dbReference type="ARBA" id="ARBA00022989"/>
    </source>
</evidence>
<evidence type="ECO:0000313" key="7">
    <source>
        <dbReference type="EMBL" id="TXS91561.1"/>
    </source>
</evidence>
<comment type="similarity">
    <text evidence="2">Belongs to the purine-cytosine permease (2.A.39) family.</text>
</comment>
<feature type="transmembrane region" description="Helical" evidence="6">
    <location>
        <begin position="264"/>
        <end position="288"/>
    </location>
</feature>
<keyword evidence="5 6" id="KW-0472">Membrane</keyword>
<dbReference type="Pfam" id="PF02133">
    <property type="entry name" value="Transp_cyt_pur"/>
    <property type="match status" value="1"/>
</dbReference>
<evidence type="ECO:0000256" key="6">
    <source>
        <dbReference type="SAM" id="Phobius"/>
    </source>
</evidence>
<keyword evidence="8" id="KW-1185">Reference proteome</keyword>
<proteinExistence type="inferred from homology"/>
<dbReference type="PANTHER" id="PTHR30569">
    <property type="entry name" value="CYTOSINE TRANSPORTER CODB"/>
    <property type="match status" value="1"/>
</dbReference>
<feature type="transmembrane region" description="Helical" evidence="6">
    <location>
        <begin position="308"/>
        <end position="326"/>
    </location>
</feature>
<dbReference type="Proteomes" id="UP000321933">
    <property type="component" value="Unassembled WGS sequence"/>
</dbReference>
<feature type="transmembrane region" description="Helical" evidence="6">
    <location>
        <begin position="133"/>
        <end position="152"/>
    </location>
</feature>
<evidence type="ECO:0000256" key="3">
    <source>
        <dbReference type="ARBA" id="ARBA00022692"/>
    </source>
</evidence>
<keyword evidence="4 6" id="KW-1133">Transmembrane helix</keyword>
<dbReference type="InterPro" id="IPR001248">
    <property type="entry name" value="Pur-cyt_permease"/>
</dbReference>
<feature type="transmembrane region" description="Helical" evidence="6">
    <location>
        <begin position="90"/>
        <end position="113"/>
    </location>
</feature>
<evidence type="ECO:0000256" key="5">
    <source>
        <dbReference type="ARBA" id="ARBA00023136"/>
    </source>
</evidence>
<feature type="transmembrane region" description="Helical" evidence="6">
    <location>
        <begin position="374"/>
        <end position="392"/>
    </location>
</feature>
<gene>
    <name evidence="7" type="ORF">FVW59_10345</name>
</gene>
<feature type="transmembrane region" description="Helical" evidence="6">
    <location>
        <begin position="159"/>
        <end position="179"/>
    </location>
</feature>
<keyword evidence="3 6" id="KW-0812">Transmembrane</keyword>
<feature type="transmembrane region" description="Helical" evidence="6">
    <location>
        <begin position="21"/>
        <end position="42"/>
    </location>
</feature>
<comment type="subcellular location">
    <subcellularLocation>
        <location evidence="1">Membrane</location>
        <topology evidence="1">Multi-pass membrane protein</topology>
    </subcellularLocation>
</comment>
<comment type="caution">
    <text evidence="7">The sequence shown here is derived from an EMBL/GenBank/DDBJ whole genome shotgun (WGS) entry which is preliminary data.</text>
</comment>
<evidence type="ECO:0000313" key="8">
    <source>
        <dbReference type="Proteomes" id="UP000321933"/>
    </source>
</evidence>
<evidence type="ECO:0000256" key="2">
    <source>
        <dbReference type="ARBA" id="ARBA00008974"/>
    </source>
</evidence>
<feature type="transmembrane region" description="Helical" evidence="6">
    <location>
        <begin position="332"/>
        <end position="353"/>
    </location>
</feature>
<dbReference type="RefSeq" id="WP_148064193.1">
    <property type="nucleotide sequence ID" value="NZ_VRYZ01000004.1"/>
</dbReference>
<feature type="transmembrane region" description="Helical" evidence="6">
    <location>
        <begin position="199"/>
        <end position="218"/>
    </location>
</feature>
<reference evidence="7 8" key="1">
    <citation type="submission" date="2019-08" db="EMBL/GenBank/DDBJ databases">
        <title>Parahaliea maris sp. nov., isolated from the surface seawater.</title>
        <authorList>
            <person name="Liu Y."/>
        </authorList>
    </citation>
    <scope>NUCLEOTIDE SEQUENCE [LARGE SCALE GENOMIC DNA]</scope>
    <source>
        <strain evidence="7 8">S2-26</strain>
    </source>
</reference>
<dbReference type="EMBL" id="VRYZ01000004">
    <property type="protein sequence ID" value="TXS91561.1"/>
    <property type="molecule type" value="Genomic_DNA"/>
</dbReference>
<dbReference type="InterPro" id="IPR030191">
    <property type="entry name" value="CodB"/>
</dbReference>
<dbReference type="Gene3D" id="1.10.4160.10">
    <property type="entry name" value="Hydantoin permease"/>
    <property type="match status" value="1"/>
</dbReference>